<dbReference type="Gene3D" id="3.40.50.720">
    <property type="entry name" value="NAD(P)-binding Rossmann-like Domain"/>
    <property type="match status" value="1"/>
</dbReference>
<evidence type="ECO:0000256" key="2">
    <source>
        <dbReference type="ARBA" id="ARBA00022793"/>
    </source>
</evidence>
<dbReference type="InterPro" id="IPR036291">
    <property type="entry name" value="NAD(P)-bd_dom_sf"/>
</dbReference>
<dbReference type="GO" id="GO:0070403">
    <property type="term" value="F:NAD+ binding"/>
    <property type="evidence" value="ECO:0007669"/>
    <property type="project" value="InterPro"/>
</dbReference>
<name>A0A1T4WYG3_9BACT</name>
<evidence type="ECO:0000256" key="4">
    <source>
        <dbReference type="ARBA" id="ARBA00023239"/>
    </source>
</evidence>
<dbReference type="OrthoDB" id="9811743at2"/>
<dbReference type="SUPFAM" id="SSF51735">
    <property type="entry name" value="NAD(P)-binding Rossmann-fold domains"/>
    <property type="match status" value="1"/>
</dbReference>
<evidence type="ECO:0000313" key="7">
    <source>
        <dbReference type="Proteomes" id="UP000189733"/>
    </source>
</evidence>
<keyword evidence="7" id="KW-1185">Reference proteome</keyword>
<dbReference type="EMBL" id="FUYA01000012">
    <property type="protein sequence ID" value="SKA82423.1"/>
    <property type="molecule type" value="Genomic_DNA"/>
</dbReference>
<dbReference type="Pfam" id="PF01370">
    <property type="entry name" value="Epimerase"/>
    <property type="match status" value="1"/>
</dbReference>
<dbReference type="AlphaFoldDB" id="A0A1T4WYG3"/>
<keyword evidence="4" id="KW-0456">Lyase</keyword>
<dbReference type="GO" id="GO:0005737">
    <property type="term" value="C:cytoplasm"/>
    <property type="evidence" value="ECO:0007669"/>
    <property type="project" value="TreeGrafter"/>
</dbReference>
<dbReference type="GO" id="GO:0048040">
    <property type="term" value="F:UDP-glucuronate decarboxylase activity"/>
    <property type="evidence" value="ECO:0007669"/>
    <property type="project" value="TreeGrafter"/>
</dbReference>
<proteinExistence type="predicted"/>
<dbReference type="RefSeq" id="WP_078686066.1">
    <property type="nucleotide sequence ID" value="NZ_FUYA01000012.1"/>
</dbReference>
<evidence type="ECO:0000259" key="5">
    <source>
        <dbReference type="Pfam" id="PF01370"/>
    </source>
</evidence>
<keyword evidence="3" id="KW-0520">NAD</keyword>
<dbReference type="InterPro" id="IPR044516">
    <property type="entry name" value="UXS-like"/>
</dbReference>
<comment type="cofactor">
    <cofactor evidence="1">
        <name>NAD(+)</name>
        <dbReference type="ChEBI" id="CHEBI:57540"/>
    </cofactor>
</comment>
<dbReference type="PANTHER" id="PTHR43078:SF6">
    <property type="entry name" value="UDP-GLUCURONIC ACID DECARBOXYLASE 1"/>
    <property type="match status" value="1"/>
</dbReference>
<keyword evidence="2" id="KW-0210">Decarboxylase</keyword>
<evidence type="ECO:0000313" key="6">
    <source>
        <dbReference type="EMBL" id="SKA82423.1"/>
    </source>
</evidence>
<dbReference type="GO" id="GO:0042732">
    <property type="term" value="P:D-xylose metabolic process"/>
    <property type="evidence" value="ECO:0007669"/>
    <property type="project" value="InterPro"/>
</dbReference>
<sequence length="355" mass="39784">MSNSWLIPKGYSLFQKDLNHVLEHAESSLRLLQHGRVFISGASGLFGQWILENLLWARDQLNLDIEIFALSRNPASWMKRTDNLFYKRDGLQILHGDIINFKFPPPCSYIIHAASSSLLNPSHHLESACFGTRRICDFADFSNSKSVLITSSGGAYLGAVNQNIHHEWVEPWSCAEECLSKQSVYGEGKRFMELLAFSRSHNATWNAVAARCFAFVGPWLKLDANYAVGNFIKNALEGKPITVTGDGSPLRTYQYLSDLVIWILTILTQGKDKKVYNVGGNKAVSIKKLAEIVSNISPQNSEVNILEKPQIKAFPSAYLPDVSRAQTELGLQSLIDLEEGIRRTMIWNSLRSSHV</sequence>
<gene>
    <name evidence="6" type="ORF">SAMN02745702_02800</name>
</gene>
<feature type="domain" description="NAD-dependent epimerase/dehydratase" evidence="5">
    <location>
        <begin position="37"/>
        <end position="279"/>
    </location>
</feature>
<reference evidence="6 7" key="1">
    <citation type="submission" date="2017-02" db="EMBL/GenBank/DDBJ databases">
        <authorList>
            <person name="Peterson S.W."/>
        </authorList>
    </citation>
    <scope>NUCLEOTIDE SEQUENCE [LARGE SCALE GENOMIC DNA]</scope>
    <source>
        <strain evidence="6 7">DSM 18034</strain>
    </source>
</reference>
<dbReference type="Proteomes" id="UP000189733">
    <property type="component" value="Unassembled WGS sequence"/>
</dbReference>
<dbReference type="InterPro" id="IPR001509">
    <property type="entry name" value="Epimerase_deHydtase"/>
</dbReference>
<evidence type="ECO:0000256" key="3">
    <source>
        <dbReference type="ARBA" id="ARBA00023027"/>
    </source>
</evidence>
<dbReference type="PANTHER" id="PTHR43078">
    <property type="entry name" value="UDP-GLUCURONIC ACID DECARBOXYLASE-RELATED"/>
    <property type="match status" value="1"/>
</dbReference>
<organism evidence="6 7">
    <name type="scientific">Desulfobaculum bizertense DSM 18034</name>
    <dbReference type="NCBI Taxonomy" id="1121442"/>
    <lineage>
        <taxon>Bacteria</taxon>
        <taxon>Pseudomonadati</taxon>
        <taxon>Thermodesulfobacteriota</taxon>
        <taxon>Desulfovibrionia</taxon>
        <taxon>Desulfovibrionales</taxon>
        <taxon>Desulfovibrionaceae</taxon>
        <taxon>Desulfobaculum</taxon>
    </lineage>
</organism>
<protein>
    <submittedName>
        <fullName evidence="6">dTDP-glucose 4,6-dehydratase</fullName>
    </submittedName>
</protein>
<accession>A0A1T4WYG3</accession>
<evidence type="ECO:0000256" key="1">
    <source>
        <dbReference type="ARBA" id="ARBA00001911"/>
    </source>
</evidence>
<dbReference type="STRING" id="1121442.SAMN02745702_02800"/>